<dbReference type="RefSeq" id="WP_380726429.1">
    <property type="nucleotide sequence ID" value="NZ_JBHTLK010000156.1"/>
</dbReference>
<sequence length="76" mass="8078">MTNDVPAPLDLVPNLKAVLLLGVVARDEWNRPGPTAALGRRVPVITAPMPSPMGLRHAGASDRVREAFDRLAEALG</sequence>
<evidence type="ECO:0000313" key="1">
    <source>
        <dbReference type="EMBL" id="MFD1150385.1"/>
    </source>
</evidence>
<protein>
    <recommendedName>
        <fullName evidence="3">Uracil DNA glycosylase superfamily protein</fullName>
    </recommendedName>
</protein>
<organism evidence="1 2">
    <name type="scientific">Saccharothrix hoggarensis</name>
    <dbReference type="NCBI Taxonomy" id="913853"/>
    <lineage>
        <taxon>Bacteria</taxon>
        <taxon>Bacillati</taxon>
        <taxon>Actinomycetota</taxon>
        <taxon>Actinomycetes</taxon>
        <taxon>Pseudonocardiales</taxon>
        <taxon>Pseudonocardiaceae</taxon>
        <taxon>Saccharothrix</taxon>
    </lineage>
</organism>
<reference evidence="2" key="1">
    <citation type="journal article" date="2019" name="Int. J. Syst. Evol. Microbiol.">
        <title>The Global Catalogue of Microorganisms (GCM) 10K type strain sequencing project: providing services to taxonomists for standard genome sequencing and annotation.</title>
        <authorList>
            <consortium name="The Broad Institute Genomics Platform"/>
            <consortium name="The Broad Institute Genome Sequencing Center for Infectious Disease"/>
            <person name="Wu L."/>
            <person name="Ma J."/>
        </authorList>
    </citation>
    <scope>NUCLEOTIDE SEQUENCE [LARGE SCALE GENOMIC DNA]</scope>
    <source>
        <strain evidence="2">CCUG 60214</strain>
    </source>
</reference>
<keyword evidence="2" id="KW-1185">Reference proteome</keyword>
<dbReference type="EMBL" id="JBHTLK010000156">
    <property type="protein sequence ID" value="MFD1150385.1"/>
    <property type="molecule type" value="Genomic_DNA"/>
</dbReference>
<dbReference type="Proteomes" id="UP001597168">
    <property type="component" value="Unassembled WGS sequence"/>
</dbReference>
<accession>A0ABW3R073</accession>
<evidence type="ECO:0008006" key="3">
    <source>
        <dbReference type="Google" id="ProtNLM"/>
    </source>
</evidence>
<gene>
    <name evidence="1" type="ORF">ACFQ3T_24895</name>
</gene>
<evidence type="ECO:0000313" key="2">
    <source>
        <dbReference type="Proteomes" id="UP001597168"/>
    </source>
</evidence>
<proteinExistence type="predicted"/>
<name>A0ABW3R073_9PSEU</name>
<comment type="caution">
    <text evidence="1">The sequence shown here is derived from an EMBL/GenBank/DDBJ whole genome shotgun (WGS) entry which is preliminary data.</text>
</comment>